<keyword evidence="2" id="KW-1185">Reference proteome</keyword>
<name>A0A392W5Y9_9FABA</name>
<protein>
    <submittedName>
        <fullName evidence="1">Uncharacterized protein</fullName>
    </submittedName>
</protein>
<sequence>MLGFVSGNLQLAGEQHALKFSQ</sequence>
<dbReference type="AlphaFoldDB" id="A0A392W5Y9"/>
<proteinExistence type="predicted"/>
<organism evidence="1 2">
    <name type="scientific">Trifolium medium</name>
    <dbReference type="NCBI Taxonomy" id="97028"/>
    <lineage>
        <taxon>Eukaryota</taxon>
        <taxon>Viridiplantae</taxon>
        <taxon>Streptophyta</taxon>
        <taxon>Embryophyta</taxon>
        <taxon>Tracheophyta</taxon>
        <taxon>Spermatophyta</taxon>
        <taxon>Magnoliopsida</taxon>
        <taxon>eudicotyledons</taxon>
        <taxon>Gunneridae</taxon>
        <taxon>Pentapetalae</taxon>
        <taxon>rosids</taxon>
        <taxon>fabids</taxon>
        <taxon>Fabales</taxon>
        <taxon>Fabaceae</taxon>
        <taxon>Papilionoideae</taxon>
        <taxon>50 kb inversion clade</taxon>
        <taxon>NPAAA clade</taxon>
        <taxon>Hologalegina</taxon>
        <taxon>IRL clade</taxon>
        <taxon>Trifolieae</taxon>
        <taxon>Trifolium</taxon>
    </lineage>
</organism>
<comment type="caution">
    <text evidence="1">The sequence shown here is derived from an EMBL/GenBank/DDBJ whole genome shotgun (WGS) entry which is preliminary data.</text>
</comment>
<reference evidence="1 2" key="1">
    <citation type="journal article" date="2018" name="Front. Plant Sci.">
        <title>Red Clover (Trifolium pratense) and Zigzag Clover (T. medium) - A Picture of Genomic Similarities and Differences.</title>
        <authorList>
            <person name="Dluhosova J."/>
            <person name="Istvanek J."/>
            <person name="Nedelnik J."/>
            <person name="Repkova J."/>
        </authorList>
    </citation>
    <scope>NUCLEOTIDE SEQUENCE [LARGE SCALE GENOMIC DNA]</scope>
    <source>
        <strain evidence="2">cv. 10/8</strain>
        <tissue evidence="1">Leaf</tissue>
    </source>
</reference>
<dbReference type="Proteomes" id="UP000265520">
    <property type="component" value="Unassembled WGS sequence"/>
</dbReference>
<dbReference type="EMBL" id="LXQA011360987">
    <property type="protein sequence ID" value="MCI94601.1"/>
    <property type="molecule type" value="Genomic_DNA"/>
</dbReference>
<feature type="non-terminal residue" evidence="1">
    <location>
        <position position="22"/>
    </location>
</feature>
<evidence type="ECO:0000313" key="1">
    <source>
        <dbReference type="EMBL" id="MCI94601.1"/>
    </source>
</evidence>
<evidence type="ECO:0000313" key="2">
    <source>
        <dbReference type="Proteomes" id="UP000265520"/>
    </source>
</evidence>
<accession>A0A392W5Y9</accession>